<dbReference type="RefSeq" id="WP_215603609.1">
    <property type="nucleotide sequence ID" value="NZ_CP076136.1"/>
</dbReference>
<dbReference type="EMBL" id="CP076136">
    <property type="protein sequence ID" value="QWG22846.1"/>
    <property type="molecule type" value="Genomic_DNA"/>
</dbReference>
<name>A0A975RXB8_9BRAD</name>
<evidence type="ECO:0000313" key="2">
    <source>
        <dbReference type="EMBL" id="QWG22846.1"/>
    </source>
</evidence>
<evidence type="ECO:0000256" key="1">
    <source>
        <dbReference type="SAM" id="Phobius"/>
    </source>
</evidence>
<dbReference type="AlphaFoldDB" id="A0A975RXB8"/>
<feature type="transmembrane region" description="Helical" evidence="1">
    <location>
        <begin position="6"/>
        <end position="22"/>
    </location>
</feature>
<evidence type="ECO:0000313" key="3">
    <source>
        <dbReference type="Proteomes" id="UP000676951"/>
    </source>
</evidence>
<sequence length="230" mass="24708">MKFLVTVSVIIAGLLFGGLIYLNRPDHKYRLTVEVQTPDGVRSGSGVMAIYQGKISGPLPEAVAGVSMKGDAVYVDLGGGRNLIAILAHGENASYYDGMGFLAMNAFAAAGRKVPFKEVKLLSGTVQLYGNLIPTLVTFADVADPKTARVLAPPNIEAAFGAGYHLKRVTLEMLPAGLWPFDFGGPLGEPVTRGVERRLPWIAHRKSQGLGGRIDTHPSRFTVNVPYFVR</sequence>
<keyword evidence="1" id="KW-0812">Transmembrane</keyword>
<accession>A0A975RXB8</accession>
<keyword evidence="3" id="KW-1185">Reference proteome</keyword>
<protein>
    <submittedName>
        <fullName evidence="2">Uncharacterized protein</fullName>
    </submittedName>
</protein>
<keyword evidence="1" id="KW-0472">Membrane</keyword>
<keyword evidence="1" id="KW-1133">Transmembrane helix</keyword>
<organism evidence="2 3">
    <name type="scientific">Bradyrhizobium sediminis</name>
    <dbReference type="NCBI Taxonomy" id="2840469"/>
    <lineage>
        <taxon>Bacteria</taxon>
        <taxon>Pseudomonadati</taxon>
        <taxon>Pseudomonadota</taxon>
        <taxon>Alphaproteobacteria</taxon>
        <taxon>Hyphomicrobiales</taxon>
        <taxon>Nitrobacteraceae</taxon>
        <taxon>Bradyrhizobium</taxon>
    </lineage>
</organism>
<reference evidence="2 3" key="1">
    <citation type="submission" date="2021-06" db="EMBL/GenBank/DDBJ databases">
        <title>Bradyrhizobium sp. S2-11-4 Genome sequencing.</title>
        <authorList>
            <person name="Jin L."/>
        </authorList>
    </citation>
    <scope>NUCLEOTIDE SEQUENCE [LARGE SCALE GENOMIC DNA]</scope>
    <source>
        <strain evidence="2 3">S2-11-4</strain>
    </source>
</reference>
<dbReference type="Proteomes" id="UP000676951">
    <property type="component" value="Chromosome"/>
</dbReference>
<gene>
    <name evidence="2" type="ORF">KMZ93_23305</name>
</gene>
<proteinExistence type="predicted"/>